<dbReference type="KEGG" id="bur:Bcep18194_A4900"/>
<dbReference type="GO" id="GO:0031956">
    <property type="term" value="F:medium-chain fatty acid-CoA ligase activity"/>
    <property type="evidence" value="ECO:0007669"/>
    <property type="project" value="TreeGrafter"/>
</dbReference>
<keyword evidence="6" id="KW-1185">Reference proteome</keyword>
<sequence length="561" mass="61138">MTGIHFPVDGVVYCDPADAQRYLQAGAWIDRTFGEALAETARRLPDKAAFIADGRTLTFRELDEESDRLAAALVRLGLKPGTRAMFQMGTTLDTALALCACYKSGVVPVCSLPQYREVEIGKLADLARPEAYFVQADIGRFDLVEFAQTMCREHASFRHLIVARGEALAGAQSMSELTSSLSLDEARRVLADVRIGSEDVLSFQLSGGTTGVPKIIPRFHAEYLGHSLAWSRHVNGGEQATLIWSLPLLHNAAHLYALVPTIAAGQTTILMSSVDVVQMARLIEQHRATHAVSIGPVAPQIMANPQVLDHDLSSLKLFFCLTRADNLEAYLGVPCSNMYGTTEGLLIGSGGTVDEHVRHHTHGRSGCDQDELVLLEPDSEIPVPTGQVGELCFRGPSSLRGYFSAPEANATAFTKDGFFRTGDMMRAHVIDGATYFSFEGRLRDNINRGGEKIGAEEVEAFLSHHPAVLDAKLVAMPDPVYGEKGCAFLILRPGHVPPTIPELIDFLGTQGLAKFKCPERVEVVDEFPVTRVGKVDKPAMRRAIAAILETEQLSHTPRQEQ</sequence>
<keyword evidence="2 5" id="KW-0436">Ligase</keyword>
<dbReference type="InterPro" id="IPR020845">
    <property type="entry name" value="AMP-binding_CS"/>
</dbReference>
<dbReference type="PANTHER" id="PTHR43201">
    <property type="entry name" value="ACYL-COA SYNTHETASE"/>
    <property type="match status" value="1"/>
</dbReference>
<keyword evidence="5" id="KW-0548">Nucleotidyltransferase</keyword>
<comment type="similarity">
    <text evidence="1">Belongs to the ATP-dependent AMP-binding enzyme family.</text>
</comment>
<dbReference type="EMBL" id="CP000151">
    <property type="protein sequence ID" value="ABB08495.1"/>
    <property type="molecule type" value="Genomic_DNA"/>
</dbReference>
<dbReference type="PROSITE" id="PS00455">
    <property type="entry name" value="AMP_BINDING"/>
    <property type="match status" value="1"/>
</dbReference>
<dbReference type="EC" id="2.7.7.58" evidence="5"/>
<name>Q39GC1_BURL3</name>
<dbReference type="SUPFAM" id="SSF56801">
    <property type="entry name" value="Acetyl-CoA synthetase-like"/>
    <property type="match status" value="1"/>
</dbReference>
<evidence type="ECO:0000256" key="2">
    <source>
        <dbReference type="ARBA" id="ARBA00022598"/>
    </source>
</evidence>
<reference evidence="5" key="1">
    <citation type="submission" date="2009-01" db="EMBL/GenBank/DDBJ databases">
        <title>Complete sequence of chromosome 1 of Burkholderia sp. 383.</title>
        <authorList>
            <consortium name="US DOE Joint Genome Institute"/>
            <person name="Copeland A."/>
            <person name="Lucas S."/>
            <person name="Lapidus A."/>
            <person name="Barry K."/>
            <person name="Detter J.C."/>
            <person name="Glavina T."/>
            <person name="Hammon N."/>
            <person name="Israni S."/>
            <person name="Pitluck S."/>
            <person name="Chain P."/>
            <person name="Malfatti S."/>
            <person name="Shin M."/>
            <person name="Vergez L."/>
            <person name="Schmutz J."/>
            <person name="Larimer F."/>
            <person name="Land M."/>
            <person name="Kyrpides N."/>
            <person name="Lykidis A."/>
            <person name="Richardson P."/>
        </authorList>
    </citation>
    <scope>NUCLEOTIDE SEQUENCE</scope>
    <source>
        <strain evidence="5">383</strain>
    </source>
</reference>
<evidence type="ECO:0000259" key="3">
    <source>
        <dbReference type="Pfam" id="PF00501"/>
    </source>
</evidence>
<proteinExistence type="inferred from homology"/>
<evidence type="ECO:0000256" key="1">
    <source>
        <dbReference type="ARBA" id="ARBA00006432"/>
    </source>
</evidence>
<dbReference type="GO" id="GO:0016779">
    <property type="term" value="F:nucleotidyltransferase activity"/>
    <property type="evidence" value="ECO:0007669"/>
    <property type="project" value="UniProtKB-KW"/>
</dbReference>
<dbReference type="Gene3D" id="2.30.38.10">
    <property type="entry name" value="Luciferase, Domain 3"/>
    <property type="match status" value="1"/>
</dbReference>
<dbReference type="Gene3D" id="3.30.300.30">
    <property type="match status" value="1"/>
</dbReference>
<dbReference type="Proteomes" id="UP000002705">
    <property type="component" value="Chromosome 1"/>
</dbReference>
<dbReference type="GO" id="GO:0006631">
    <property type="term" value="P:fatty acid metabolic process"/>
    <property type="evidence" value="ECO:0007669"/>
    <property type="project" value="TreeGrafter"/>
</dbReference>
<organism evidence="5 6">
    <name type="scientific">Burkholderia lata (strain ATCC 17760 / DSM 23089 / LMG 22485 / NCIMB 9086 / R18194 / 383)</name>
    <dbReference type="NCBI Taxonomy" id="482957"/>
    <lineage>
        <taxon>Bacteria</taxon>
        <taxon>Pseudomonadati</taxon>
        <taxon>Pseudomonadota</taxon>
        <taxon>Betaproteobacteria</taxon>
        <taxon>Burkholderiales</taxon>
        <taxon>Burkholderiaceae</taxon>
        <taxon>Burkholderia</taxon>
        <taxon>Burkholderia cepacia complex</taxon>
    </lineage>
</organism>
<dbReference type="RefSeq" id="WP_011352053.1">
    <property type="nucleotide sequence ID" value="NC_007510.1"/>
</dbReference>
<protein>
    <submittedName>
        <fullName evidence="5">AMP-dependent synthetase and ligase</fullName>
        <ecNumber evidence="5">2.7.7.58</ecNumber>
    </submittedName>
</protein>
<gene>
    <name evidence="5" type="ordered locus">Bcep18194_A4900</name>
</gene>
<dbReference type="Pfam" id="PF13193">
    <property type="entry name" value="AMP-binding_C"/>
    <property type="match status" value="1"/>
</dbReference>
<dbReference type="PANTHER" id="PTHR43201:SF5">
    <property type="entry name" value="MEDIUM-CHAIN ACYL-COA LIGASE ACSF2, MITOCHONDRIAL"/>
    <property type="match status" value="1"/>
</dbReference>
<dbReference type="Gene3D" id="3.40.50.980">
    <property type="match status" value="2"/>
</dbReference>
<accession>Q39GC1</accession>
<feature type="domain" description="AMP-dependent synthetase/ligase" evidence="3">
    <location>
        <begin position="38"/>
        <end position="403"/>
    </location>
</feature>
<keyword evidence="5" id="KW-0808">Transferase</keyword>
<dbReference type="Pfam" id="PF00501">
    <property type="entry name" value="AMP-binding"/>
    <property type="match status" value="1"/>
</dbReference>
<evidence type="ECO:0000313" key="6">
    <source>
        <dbReference type="Proteomes" id="UP000002705"/>
    </source>
</evidence>
<dbReference type="HOGENOM" id="CLU_000022_59_7_4"/>
<dbReference type="AlphaFoldDB" id="Q39GC1"/>
<dbReference type="InterPro" id="IPR045851">
    <property type="entry name" value="AMP-bd_C_sf"/>
</dbReference>
<feature type="domain" description="AMP-binding enzyme C-terminal" evidence="4">
    <location>
        <begin position="457"/>
        <end position="534"/>
    </location>
</feature>
<dbReference type="GeneID" id="45094794"/>
<dbReference type="InterPro" id="IPR000873">
    <property type="entry name" value="AMP-dep_synth/lig_dom"/>
</dbReference>
<evidence type="ECO:0000259" key="4">
    <source>
        <dbReference type="Pfam" id="PF13193"/>
    </source>
</evidence>
<evidence type="ECO:0000313" key="5">
    <source>
        <dbReference type="EMBL" id="ABB08495.1"/>
    </source>
</evidence>
<dbReference type="InterPro" id="IPR025110">
    <property type="entry name" value="AMP-bd_C"/>
</dbReference>
<dbReference type="PATRIC" id="fig|482957.22.peg.1827"/>